<comment type="caution">
    <text evidence="4">The sequence shown here is derived from an EMBL/GenBank/DDBJ whole genome shotgun (WGS) entry which is preliminary data.</text>
</comment>
<evidence type="ECO:0000313" key="5">
    <source>
        <dbReference type="Proteomes" id="UP001063166"/>
    </source>
</evidence>
<dbReference type="PROSITE" id="PS50994">
    <property type="entry name" value="INTEGRASE"/>
    <property type="match status" value="1"/>
</dbReference>
<dbReference type="PANTHER" id="PTHR37984">
    <property type="entry name" value="PROTEIN CBG26694"/>
    <property type="match status" value="1"/>
</dbReference>
<dbReference type="SUPFAM" id="SSF54160">
    <property type="entry name" value="Chromo domain-like"/>
    <property type="match status" value="1"/>
</dbReference>
<feature type="region of interest" description="Disordered" evidence="2">
    <location>
        <begin position="76"/>
        <end position="101"/>
    </location>
</feature>
<reference evidence="4" key="1">
    <citation type="submission" date="2022-07" db="EMBL/GenBank/DDBJ databases">
        <title>The genome of Lyophyllum shimeji provides insight into the initial evolution of ectomycorrhizal fungal genome.</title>
        <authorList>
            <person name="Kobayashi Y."/>
            <person name="Shibata T."/>
            <person name="Hirakawa H."/>
            <person name="Shigenobu S."/>
            <person name="Nishiyama T."/>
            <person name="Yamada A."/>
            <person name="Hasebe M."/>
            <person name="Kawaguchi M."/>
        </authorList>
    </citation>
    <scope>NUCLEOTIDE SEQUENCE</scope>
    <source>
        <strain evidence="4">AT787</strain>
    </source>
</reference>
<gene>
    <name evidence="4" type="ORF">LshimejAT787_1701440</name>
</gene>
<dbReference type="InterPro" id="IPR036397">
    <property type="entry name" value="RNaseH_sf"/>
</dbReference>
<dbReference type="InterPro" id="IPR041588">
    <property type="entry name" value="Integrase_H2C2"/>
</dbReference>
<keyword evidence="1" id="KW-0694">RNA-binding</keyword>
<name>A0A9P3UTT7_LYOSH</name>
<dbReference type="AlphaFoldDB" id="A0A9P3UTT7"/>
<dbReference type="Pfam" id="PF17921">
    <property type="entry name" value="Integrase_H2C2"/>
    <property type="match status" value="1"/>
</dbReference>
<dbReference type="Gene3D" id="2.40.50.40">
    <property type="match status" value="1"/>
</dbReference>
<feature type="region of interest" description="Disordered" evidence="2">
    <location>
        <begin position="1"/>
        <end position="20"/>
    </location>
</feature>
<dbReference type="Pfam" id="PF00665">
    <property type="entry name" value="rve"/>
    <property type="match status" value="1"/>
</dbReference>
<keyword evidence="5" id="KW-1185">Reference proteome</keyword>
<dbReference type="Proteomes" id="UP001063166">
    <property type="component" value="Unassembled WGS sequence"/>
</dbReference>
<dbReference type="Gene3D" id="1.10.340.70">
    <property type="match status" value="1"/>
</dbReference>
<feature type="compositionally biased region" description="Basic and acidic residues" evidence="2">
    <location>
        <begin position="1"/>
        <end position="16"/>
    </location>
</feature>
<protein>
    <submittedName>
        <fullName evidence="4">Retrotransposable element tf2 155 kDa protein type 1-like</fullName>
    </submittedName>
</protein>
<dbReference type="GO" id="GO:0003723">
    <property type="term" value="F:RNA binding"/>
    <property type="evidence" value="ECO:0007669"/>
    <property type="project" value="UniProtKB-KW"/>
</dbReference>
<dbReference type="InterPro" id="IPR001584">
    <property type="entry name" value="Integrase_cat-core"/>
</dbReference>
<dbReference type="CDD" id="cd00024">
    <property type="entry name" value="CD_CSD"/>
    <property type="match status" value="1"/>
</dbReference>
<organism evidence="4 5">
    <name type="scientific">Lyophyllum shimeji</name>
    <name type="common">Hon-shimeji</name>
    <name type="synonym">Tricholoma shimeji</name>
    <dbReference type="NCBI Taxonomy" id="47721"/>
    <lineage>
        <taxon>Eukaryota</taxon>
        <taxon>Fungi</taxon>
        <taxon>Dikarya</taxon>
        <taxon>Basidiomycota</taxon>
        <taxon>Agaricomycotina</taxon>
        <taxon>Agaricomycetes</taxon>
        <taxon>Agaricomycetidae</taxon>
        <taxon>Agaricales</taxon>
        <taxon>Tricholomatineae</taxon>
        <taxon>Lyophyllaceae</taxon>
        <taxon>Lyophyllum</taxon>
    </lineage>
</organism>
<dbReference type="GO" id="GO:0005634">
    <property type="term" value="C:nucleus"/>
    <property type="evidence" value="ECO:0007669"/>
    <property type="project" value="UniProtKB-ARBA"/>
</dbReference>
<evidence type="ECO:0000313" key="4">
    <source>
        <dbReference type="EMBL" id="GLB44517.1"/>
    </source>
</evidence>
<dbReference type="OrthoDB" id="2273864at2759"/>
<dbReference type="GO" id="GO:0015074">
    <property type="term" value="P:DNA integration"/>
    <property type="evidence" value="ECO:0007669"/>
    <property type="project" value="InterPro"/>
</dbReference>
<evidence type="ECO:0000259" key="3">
    <source>
        <dbReference type="PROSITE" id="PS50994"/>
    </source>
</evidence>
<evidence type="ECO:0000256" key="2">
    <source>
        <dbReference type="SAM" id="MobiDB-lite"/>
    </source>
</evidence>
<dbReference type="EMBL" id="BRPK01000017">
    <property type="protein sequence ID" value="GLB44517.1"/>
    <property type="molecule type" value="Genomic_DNA"/>
</dbReference>
<sequence>MGKPDALSRRPDHGDGSTDNADIVLLKPEFFAVRALQGLIAAGEEDKILRDIRRGNREGAQEDVVAKAAAALKSARSGSGLSGVQSAPPPDRRAHHDSRVAGHPGRWKTLELVSRSYWWPQMSRYIGSYTSTCDLCQRTKVRRQLPMGQLHPLPIPEGRWSVVSVDFIVELPEAHGYDAVMVVVDSVGKRAHFIPTHTTCTAMGAANLYRKHVWKLHGLPDAFVSDRGPQFVAEFTRELYRLLGIKLSTSTAYHPQSTEEAKAALAKAKDDMARYYDQRRIPAPERRVLQEALAPLSLDRTPSNVRSALSRTSSACPLYEPPPPVFNAVKLRLAPPDPIPGRRARPPPPPTLIDDEEWFDVEDILDSRFFRRKLQYKVKWKATAMKTPPGSLWRTLRMPATWSANSTAGIPTPPSRSAGCSLWTRRPCEPRALRCIGALHPRGG</sequence>
<dbReference type="PANTHER" id="PTHR37984:SF5">
    <property type="entry name" value="PROTEIN NYNRIN-LIKE"/>
    <property type="match status" value="1"/>
</dbReference>
<dbReference type="InterPro" id="IPR016197">
    <property type="entry name" value="Chromo-like_dom_sf"/>
</dbReference>
<accession>A0A9P3UTT7</accession>
<dbReference type="InterPro" id="IPR012337">
    <property type="entry name" value="RNaseH-like_sf"/>
</dbReference>
<evidence type="ECO:0000256" key="1">
    <source>
        <dbReference type="ARBA" id="ARBA00022884"/>
    </source>
</evidence>
<feature type="domain" description="Integrase catalytic" evidence="3">
    <location>
        <begin position="150"/>
        <end position="325"/>
    </location>
</feature>
<proteinExistence type="predicted"/>
<feature type="compositionally biased region" description="Basic and acidic residues" evidence="2">
    <location>
        <begin position="90"/>
        <end position="100"/>
    </location>
</feature>
<dbReference type="Gene3D" id="3.30.420.10">
    <property type="entry name" value="Ribonuclease H-like superfamily/Ribonuclease H"/>
    <property type="match status" value="1"/>
</dbReference>
<dbReference type="InterPro" id="IPR050951">
    <property type="entry name" value="Retrovirus_Pol_polyprotein"/>
</dbReference>
<dbReference type="SUPFAM" id="SSF53098">
    <property type="entry name" value="Ribonuclease H-like"/>
    <property type="match status" value="1"/>
</dbReference>